<proteinExistence type="predicted"/>
<dbReference type="SMART" id="SM00320">
    <property type="entry name" value="WD40"/>
    <property type="match status" value="4"/>
</dbReference>
<dbReference type="EMBL" id="JAKKPZ010000002">
    <property type="protein sequence ID" value="KAI1726139.1"/>
    <property type="molecule type" value="Genomic_DNA"/>
</dbReference>
<dbReference type="SMART" id="SM01033">
    <property type="entry name" value="BING4CT"/>
    <property type="match status" value="1"/>
</dbReference>
<protein>
    <submittedName>
        <fullName evidence="8">BING4CT domain-containing protein</fullName>
    </submittedName>
</protein>
<dbReference type="GO" id="GO:0030686">
    <property type="term" value="C:90S preribosome"/>
    <property type="evidence" value="ECO:0007669"/>
    <property type="project" value="TreeGrafter"/>
</dbReference>
<dbReference type="InterPro" id="IPR012952">
    <property type="entry name" value="BING4_C_dom"/>
</dbReference>
<evidence type="ECO:0000256" key="4">
    <source>
        <dbReference type="ARBA" id="ARBA00022737"/>
    </source>
</evidence>
<dbReference type="Pfam" id="PF08149">
    <property type="entry name" value="BING4CT"/>
    <property type="match status" value="1"/>
</dbReference>
<dbReference type="Proteomes" id="UP001201812">
    <property type="component" value="Unassembled WGS sequence"/>
</dbReference>
<evidence type="ECO:0000313" key="8">
    <source>
        <dbReference type="EMBL" id="KAI1726139.1"/>
    </source>
</evidence>
<gene>
    <name evidence="8" type="ORF">DdX_02836</name>
</gene>
<dbReference type="SUPFAM" id="SSF50978">
    <property type="entry name" value="WD40 repeat-like"/>
    <property type="match status" value="1"/>
</dbReference>
<dbReference type="InterPro" id="IPR015943">
    <property type="entry name" value="WD40/YVTN_repeat-like_dom_sf"/>
</dbReference>
<evidence type="ECO:0000256" key="5">
    <source>
        <dbReference type="ARBA" id="ARBA00023242"/>
    </source>
</evidence>
<keyword evidence="4" id="KW-0677">Repeat</keyword>
<dbReference type="PANTHER" id="PTHR14085">
    <property type="entry name" value="WD-REPEAT PROTEIN BING4"/>
    <property type="match status" value="1"/>
</dbReference>
<keyword evidence="5" id="KW-0539">Nucleus</keyword>
<evidence type="ECO:0000259" key="7">
    <source>
        <dbReference type="SMART" id="SM01033"/>
    </source>
</evidence>
<dbReference type="Gene3D" id="2.130.10.10">
    <property type="entry name" value="YVTN repeat-like/Quinoprotein amine dehydrogenase"/>
    <property type="match status" value="1"/>
</dbReference>
<accession>A0AAD4RC98</accession>
<evidence type="ECO:0000256" key="2">
    <source>
        <dbReference type="ARBA" id="ARBA00022552"/>
    </source>
</evidence>
<organism evidence="8 9">
    <name type="scientific">Ditylenchus destructor</name>
    <dbReference type="NCBI Taxonomy" id="166010"/>
    <lineage>
        <taxon>Eukaryota</taxon>
        <taxon>Metazoa</taxon>
        <taxon>Ecdysozoa</taxon>
        <taxon>Nematoda</taxon>
        <taxon>Chromadorea</taxon>
        <taxon>Rhabditida</taxon>
        <taxon>Tylenchina</taxon>
        <taxon>Tylenchomorpha</taxon>
        <taxon>Sphaerularioidea</taxon>
        <taxon>Anguinidae</taxon>
        <taxon>Anguininae</taxon>
        <taxon>Ditylenchus</taxon>
    </lineage>
</organism>
<feature type="repeat" description="WD" evidence="6">
    <location>
        <begin position="254"/>
        <end position="295"/>
    </location>
</feature>
<dbReference type="InterPro" id="IPR036322">
    <property type="entry name" value="WD40_repeat_dom_sf"/>
</dbReference>
<dbReference type="GO" id="GO:0000462">
    <property type="term" value="P:maturation of SSU-rRNA from tricistronic rRNA transcript (SSU-rRNA, 5.8S rRNA, LSU-rRNA)"/>
    <property type="evidence" value="ECO:0007669"/>
    <property type="project" value="TreeGrafter"/>
</dbReference>
<dbReference type="Pfam" id="PF00400">
    <property type="entry name" value="WD40"/>
    <property type="match status" value="1"/>
</dbReference>
<comment type="caution">
    <text evidence="8">The sequence shown here is derived from an EMBL/GenBank/DDBJ whole genome shotgun (WGS) entry which is preliminary data.</text>
</comment>
<feature type="domain" description="BING4 C-terminal" evidence="7">
    <location>
        <begin position="335"/>
        <end position="413"/>
    </location>
</feature>
<dbReference type="PROSITE" id="PS50294">
    <property type="entry name" value="WD_REPEATS_REGION"/>
    <property type="match status" value="1"/>
</dbReference>
<name>A0AAD4RC98_9BILA</name>
<evidence type="ECO:0000313" key="9">
    <source>
        <dbReference type="Proteomes" id="UP001201812"/>
    </source>
</evidence>
<dbReference type="InterPro" id="IPR019775">
    <property type="entry name" value="WD40_repeat_CS"/>
</dbReference>
<evidence type="ECO:0000256" key="3">
    <source>
        <dbReference type="ARBA" id="ARBA00022574"/>
    </source>
</evidence>
<evidence type="ECO:0000256" key="1">
    <source>
        <dbReference type="ARBA" id="ARBA00004604"/>
    </source>
</evidence>
<keyword evidence="2" id="KW-0698">rRNA processing</keyword>
<keyword evidence="3 6" id="KW-0853">WD repeat</keyword>
<dbReference type="FunFam" id="2.130.10.10:FF:000378">
    <property type="entry name" value="U3 small nucleolar RNA-associated protein 7"/>
    <property type="match status" value="1"/>
</dbReference>
<dbReference type="PANTHER" id="PTHR14085:SF3">
    <property type="entry name" value="WD REPEAT-CONTAINING PROTEIN 46"/>
    <property type="match status" value="1"/>
</dbReference>
<comment type="subcellular location">
    <subcellularLocation>
        <location evidence="1">Nucleus</location>
        <location evidence="1">Nucleolus</location>
    </subcellularLocation>
</comment>
<dbReference type="InterPro" id="IPR040315">
    <property type="entry name" value="WDR46/Utp7"/>
</dbReference>
<keyword evidence="9" id="KW-1185">Reference proteome</keyword>
<reference evidence="8" key="1">
    <citation type="submission" date="2022-01" db="EMBL/GenBank/DDBJ databases">
        <title>Genome Sequence Resource for Two Populations of Ditylenchus destructor, the Migratory Endoparasitic Phytonematode.</title>
        <authorList>
            <person name="Zhang H."/>
            <person name="Lin R."/>
            <person name="Xie B."/>
        </authorList>
    </citation>
    <scope>NUCLEOTIDE SEQUENCE</scope>
    <source>
        <strain evidence="8">BazhouSP</strain>
    </source>
</reference>
<evidence type="ECO:0000256" key="6">
    <source>
        <dbReference type="PROSITE-ProRule" id="PRU00221"/>
    </source>
</evidence>
<dbReference type="GO" id="GO:0032040">
    <property type="term" value="C:small-subunit processome"/>
    <property type="evidence" value="ECO:0007669"/>
    <property type="project" value="TreeGrafter"/>
</dbReference>
<dbReference type="AlphaFoldDB" id="A0AAD4RC98"/>
<dbReference type="PROSITE" id="PS00678">
    <property type="entry name" value="WD_REPEATS_1"/>
    <property type="match status" value="1"/>
</dbReference>
<dbReference type="PROSITE" id="PS50082">
    <property type="entry name" value="WD_REPEATS_2"/>
    <property type="match status" value="1"/>
</dbReference>
<dbReference type="InterPro" id="IPR001680">
    <property type="entry name" value="WD40_rpt"/>
</dbReference>
<sequence length="445" mass="50567">MGKVKENFDDAGALKLKPENAKTKITRERLAKKKKRFVERGEKLGRAKILTHEEPGGIEMKEKNIPTTSITQADIREAVDVVSATKSFELTLDKFGPYRINYTRNGRYILLGGKRGHIAAFDWMTKELKHETNVMETVRDVQWLHVNTMYAVAQKRWLRIYDHNGTELHCMKQLYDVVRLDFLPHHMLLVASSNNSFLHYLDISTGNIVSSFPTKHGKLDVLSHNPTNAIVLTGSAKGVVSMWSPNSKQPLVELFAHKAPVRGIAVDESGTYMATTGLDRRLRIWDIRNYKQLQAYSMASCFGEVAFSQRRHVAAATGRIVQVFKDAHLGQSRTPYMQHLCPSVVSDLQFCPYEDVLGVAYQNGFSSLLIPGSGDPNFDALKENPFESKKQRQEREVKMLLEKIQPELITLDPADINKVNRANVERTLEYKTSVLRIKPDDINRD</sequence>